<dbReference type="GeneTree" id="ENSGT00390000016499"/>
<keyword evidence="3" id="KW-1185">Reference proteome</keyword>
<keyword evidence="1" id="KW-1133">Transmembrane helix</keyword>
<evidence type="ECO:0000256" key="1">
    <source>
        <dbReference type="SAM" id="Phobius"/>
    </source>
</evidence>
<dbReference type="Ensembl" id="ENSFHET00000017133.1">
    <property type="protein sequence ID" value="ENSFHEP00000027942.1"/>
    <property type="gene ID" value="ENSFHEG00000011739.1"/>
</dbReference>
<name>A0A3Q2QMK2_FUNHE</name>
<keyword evidence="1" id="KW-0812">Transmembrane</keyword>
<accession>A0A3Q2QMK2</accession>
<feature type="transmembrane region" description="Helical" evidence="1">
    <location>
        <begin position="195"/>
        <end position="214"/>
    </location>
</feature>
<protein>
    <submittedName>
        <fullName evidence="2">Uncharacterized protein</fullName>
    </submittedName>
</protein>
<dbReference type="AlphaFoldDB" id="A0A3Q2QMK2"/>
<reference evidence="2" key="1">
    <citation type="submission" date="2025-08" db="UniProtKB">
        <authorList>
            <consortium name="Ensembl"/>
        </authorList>
    </citation>
    <scope>IDENTIFICATION</scope>
</reference>
<dbReference type="Pfam" id="PF15137">
    <property type="entry name" value="ECPIP"/>
    <property type="match status" value="1"/>
</dbReference>
<dbReference type="InterPro" id="IPR029250">
    <property type="entry name" value="ECPIP"/>
</dbReference>
<organism evidence="2 3">
    <name type="scientific">Fundulus heteroclitus</name>
    <name type="common">Killifish</name>
    <name type="synonym">Mummichog</name>
    <dbReference type="NCBI Taxonomy" id="8078"/>
    <lineage>
        <taxon>Eukaryota</taxon>
        <taxon>Metazoa</taxon>
        <taxon>Chordata</taxon>
        <taxon>Craniata</taxon>
        <taxon>Vertebrata</taxon>
        <taxon>Euteleostomi</taxon>
        <taxon>Actinopterygii</taxon>
        <taxon>Neopterygii</taxon>
        <taxon>Teleostei</taxon>
        <taxon>Neoteleostei</taxon>
        <taxon>Acanthomorphata</taxon>
        <taxon>Ovalentaria</taxon>
        <taxon>Atherinomorphae</taxon>
        <taxon>Cyprinodontiformes</taxon>
        <taxon>Fundulidae</taxon>
        <taxon>Fundulus</taxon>
    </lineage>
</organism>
<keyword evidence="1" id="KW-0472">Membrane</keyword>
<dbReference type="PANTHER" id="PTHR35658:SF1">
    <property type="entry name" value="CHROMOSOME 21 OPEN READING FRAME 62"/>
    <property type="match status" value="1"/>
</dbReference>
<evidence type="ECO:0000313" key="3">
    <source>
        <dbReference type="Proteomes" id="UP000265000"/>
    </source>
</evidence>
<proteinExistence type="predicted"/>
<sequence length="215" mass="23055">METLDFFFSNFSDGPMASAPSRGAPNNATLLFDSGAGLRNCSCSAAVRDCDEARANSRCRCHSVLRTALPGSGLGRPGSLTVWVRQPWVLEELLNGSTVAHLRLSLCGAEPLQSRQLVLLGLRTLRVHSAAPGAPYPNQEVRVWAAELDESSSLHMALLDVGALNGRSALKAYSVIGPPLQAFSQFFPHLGFPSAPTFLLLFLPFCALITVAYVI</sequence>
<dbReference type="Proteomes" id="UP000265000">
    <property type="component" value="Unplaced"/>
</dbReference>
<dbReference type="PANTHER" id="PTHR35658">
    <property type="entry name" value="RCG58666, ISOFORM CRA_A"/>
    <property type="match status" value="1"/>
</dbReference>
<reference evidence="2" key="2">
    <citation type="submission" date="2025-09" db="UniProtKB">
        <authorList>
            <consortium name="Ensembl"/>
        </authorList>
    </citation>
    <scope>IDENTIFICATION</scope>
</reference>
<evidence type="ECO:0000313" key="2">
    <source>
        <dbReference type="Ensembl" id="ENSFHEP00000027942.1"/>
    </source>
</evidence>